<dbReference type="InterPro" id="IPR055385">
    <property type="entry name" value="GpJ_HDII-ins2"/>
</dbReference>
<dbReference type="Pfam" id="PF24801">
    <property type="entry name" value="FNIII-A_GpJ"/>
    <property type="match status" value="1"/>
</dbReference>
<feature type="domain" description="Tip attachment protein J HDII-ins2" evidence="1">
    <location>
        <begin position="112"/>
        <end position="161"/>
    </location>
</feature>
<evidence type="ECO:0000313" key="2">
    <source>
        <dbReference type="EMBL" id="GAL22934.1"/>
    </source>
</evidence>
<reference evidence="2 3" key="1">
    <citation type="submission" date="2014-09" db="EMBL/GenBank/DDBJ databases">
        <title>Vibrio maritimus JCM 19235. (C45) whole genome shotgun sequence.</title>
        <authorList>
            <person name="Sawabe T."/>
            <person name="Meirelles P."/>
            <person name="Nakanishi M."/>
            <person name="Sayaka M."/>
            <person name="Hattori M."/>
            <person name="Ohkuma M."/>
        </authorList>
    </citation>
    <scope>NUCLEOTIDE SEQUENCE [LARGE SCALE GENOMIC DNA]</scope>
    <source>
        <strain evidence="3">JCM19235</strain>
    </source>
</reference>
<keyword evidence="3" id="KW-1185">Reference proteome</keyword>
<dbReference type="STRING" id="990268.JCM19235_1235"/>
<accession>A0A090S8T9</accession>
<proteinExistence type="predicted"/>
<dbReference type="OrthoDB" id="109844at2"/>
<name>A0A090S8T9_9VIBR</name>
<evidence type="ECO:0000313" key="3">
    <source>
        <dbReference type="Proteomes" id="UP000029228"/>
    </source>
</evidence>
<protein>
    <recommendedName>
        <fullName evidence="1">Tip attachment protein J HDII-ins2 domain-containing protein</fullName>
    </recommendedName>
</protein>
<comment type="caution">
    <text evidence="2">The sequence shown here is derived from an EMBL/GenBank/DDBJ whole genome shotgun (WGS) entry which is preliminary data.</text>
</comment>
<organism evidence="2 3">
    <name type="scientific">Vibrio maritimus</name>
    <dbReference type="NCBI Taxonomy" id="990268"/>
    <lineage>
        <taxon>Bacteria</taxon>
        <taxon>Pseudomonadati</taxon>
        <taxon>Pseudomonadota</taxon>
        <taxon>Gammaproteobacteria</taxon>
        <taxon>Vibrionales</taxon>
        <taxon>Vibrionaceae</taxon>
        <taxon>Vibrio</taxon>
    </lineage>
</organism>
<evidence type="ECO:0000259" key="1">
    <source>
        <dbReference type="Pfam" id="PF24801"/>
    </source>
</evidence>
<dbReference type="Proteomes" id="UP000029228">
    <property type="component" value="Unassembled WGS sequence"/>
</dbReference>
<dbReference type="EMBL" id="BBMR01000017">
    <property type="protein sequence ID" value="GAL22934.1"/>
    <property type="molecule type" value="Genomic_DNA"/>
</dbReference>
<sequence length="318" mass="35619">MSDGRYQNYYTASEDGRWFSHGDLVTEDGQTSVRKNHSTDDDGNEVYSYNGALPILKVEPTSYDYGDLYCDGVKVGTYHDFHLVNKFVASYNGSGMDYGSKAGQLVIMTGDSSSSNTRFSFESPSVVPGRYEIRARRTSAQNSSAQVQDSIFWNEITEIQDVSIAYNFTALLAIKIKVTDQISNIPTITIEHQGRSFECGMTWQRFGFQVRVVKIWAWADLLSLITRSRPMVSLATLRMQRKPQAIRKSAVTRCLVLLRFLCRLTCLSLPIARCTQTGSINMRTCMGGMGRSDKHSLRCRHSSITIGLLCVQGMGETL</sequence>
<dbReference type="AlphaFoldDB" id="A0A090S8T9"/>
<gene>
    <name evidence="2" type="ORF">JCM19235_1235</name>
</gene>